<feature type="domain" description="Peptidase S8/S53" evidence="8">
    <location>
        <begin position="246"/>
        <end position="492"/>
    </location>
</feature>
<evidence type="ECO:0000256" key="3">
    <source>
        <dbReference type="ARBA" id="ARBA00022801"/>
    </source>
</evidence>
<evidence type="ECO:0000256" key="6">
    <source>
        <dbReference type="PROSITE-ProRule" id="PRU01240"/>
    </source>
</evidence>
<evidence type="ECO:0000256" key="5">
    <source>
        <dbReference type="PIRSR" id="PIRSR615500-1"/>
    </source>
</evidence>
<dbReference type="Pfam" id="PF00082">
    <property type="entry name" value="Peptidase_S8"/>
    <property type="match status" value="1"/>
</dbReference>
<dbReference type="PROSITE" id="PS00136">
    <property type="entry name" value="SUBTILASE_ASP"/>
    <property type="match status" value="1"/>
</dbReference>
<dbReference type="InterPro" id="IPR000209">
    <property type="entry name" value="Peptidase_S8/S53_dom"/>
</dbReference>
<comment type="similarity">
    <text evidence="1 6 7">Belongs to the peptidase S8 family.</text>
</comment>
<dbReference type="GO" id="GO:0006508">
    <property type="term" value="P:proteolysis"/>
    <property type="evidence" value="ECO:0007669"/>
    <property type="project" value="UniProtKB-KW"/>
</dbReference>
<dbReference type="InterPro" id="IPR036852">
    <property type="entry name" value="Peptidase_S8/S53_dom_sf"/>
</dbReference>
<comment type="caution">
    <text evidence="9">The sequence shown here is derived from an EMBL/GenBank/DDBJ whole genome shotgun (WGS) entry which is preliminary data.</text>
</comment>
<organism evidence="9 10">
    <name type="scientific">Sphingomonas parva</name>
    <dbReference type="NCBI Taxonomy" id="2555898"/>
    <lineage>
        <taxon>Bacteria</taxon>
        <taxon>Pseudomonadati</taxon>
        <taxon>Pseudomonadota</taxon>
        <taxon>Alphaproteobacteria</taxon>
        <taxon>Sphingomonadales</taxon>
        <taxon>Sphingomonadaceae</taxon>
        <taxon>Sphingomonas</taxon>
    </lineage>
</organism>
<evidence type="ECO:0000256" key="1">
    <source>
        <dbReference type="ARBA" id="ARBA00011073"/>
    </source>
</evidence>
<dbReference type="PRINTS" id="PR00723">
    <property type="entry name" value="SUBTILISIN"/>
</dbReference>
<evidence type="ECO:0000259" key="8">
    <source>
        <dbReference type="Pfam" id="PF00082"/>
    </source>
</evidence>
<dbReference type="SUPFAM" id="SSF52743">
    <property type="entry name" value="Subtilisin-like"/>
    <property type="match status" value="1"/>
</dbReference>
<dbReference type="EMBL" id="SPDV01000003">
    <property type="protein sequence ID" value="TFI59732.1"/>
    <property type="molecule type" value="Genomic_DNA"/>
</dbReference>
<evidence type="ECO:0000313" key="9">
    <source>
        <dbReference type="EMBL" id="TFI59732.1"/>
    </source>
</evidence>
<dbReference type="PROSITE" id="PS51892">
    <property type="entry name" value="SUBTILASE"/>
    <property type="match status" value="1"/>
</dbReference>
<dbReference type="InterPro" id="IPR023827">
    <property type="entry name" value="Peptidase_S8_Asp-AS"/>
</dbReference>
<dbReference type="OrthoDB" id="9816306at2"/>
<dbReference type="PANTHER" id="PTHR43806:SF11">
    <property type="entry name" value="CEREVISIN-RELATED"/>
    <property type="match status" value="1"/>
</dbReference>
<keyword evidence="2 6" id="KW-0645">Protease</keyword>
<keyword evidence="4 6" id="KW-0720">Serine protease</keyword>
<reference evidence="9 10" key="1">
    <citation type="submission" date="2019-03" db="EMBL/GenBank/DDBJ databases">
        <title>Genome sequence of Sphingomonas sp. 17J27-24.</title>
        <authorList>
            <person name="Kim M."/>
            <person name="Maeng S."/>
            <person name="Sathiyaraj S."/>
        </authorList>
    </citation>
    <scope>NUCLEOTIDE SEQUENCE [LARGE SCALE GENOMIC DNA]</scope>
    <source>
        <strain evidence="9 10">17J27-24</strain>
    </source>
</reference>
<protein>
    <recommendedName>
        <fullName evidence="8">Peptidase S8/S53 domain-containing protein</fullName>
    </recommendedName>
</protein>
<dbReference type="InterPro" id="IPR023828">
    <property type="entry name" value="Peptidase_S8_Ser-AS"/>
</dbReference>
<dbReference type="InterPro" id="IPR015500">
    <property type="entry name" value="Peptidase_S8_subtilisin-rel"/>
</dbReference>
<proteinExistence type="inferred from homology"/>
<dbReference type="Proteomes" id="UP000298213">
    <property type="component" value="Unassembled WGS sequence"/>
</dbReference>
<feature type="active site" description="Charge relay system" evidence="5 6">
    <location>
        <position position="293"/>
    </location>
</feature>
<dbReference type="PANTHER" id="PTHR43806">
    <property type="entry name" value="PEPTIDASE S8"/>
    <property type="match status" value="1"/>
</dbReference>
<feature type="active site" description="Charge relay system" evidence="5 6">
    <location>
        <position position="465"/>
    </location>
</feature>
<dbReference type="Gene3D" id="3.40.50.200">
    <property type="entry name" value="Peptidase S8/S53 domain"/>
    <property type="match status" value="1"/>
</dbReference>
<name>A0A4Y8ZWJ6_9SPHN</name>
<evidence type="ECO:0000256" key="7">
    <source>
        <dbReference type="RuleBase" id="RU003355"/>
    </source>
</evidence>
<gene>
    <name evidence="9" type="ORF">E2493_02485</name>
</gene>
<feature type="active site" description="Charge relay system" evidence="5 6">
    <location>
        <position position="255"/>
    </location>
</feature>
<dbReference type="GO" id="GO:0004252">
    <property type="term" value="F:serine-type endopeptidase activity"/>
    <property type="evidence" value="ECO:0007669"/>
    <property type="project" value="UniProtKB-UniRule"/>
</dbReference>
<evidence type="ECO:0000313" key="10">
    <source>
        <dbReference type="Proteomes" id="UP000298213"/>
    </source>
</evidence>
<accession>A0A4Y8ZWJ6</accession>
<dbReference type="AlphaFoldDB" id="A0A4Y8ZWJ6"/>
<sequence>MPKSLRGGGGSVLGGAMIQLLRWKMEPEVFASALDAWRARWRRQEGAARPGLGRRRATELARRRIKWFRSVNHLESIPRSHVALESGAGWLEPDQEDVRIVVLPDPADAAGALEVGTELAGRRGPSARKRIRRLIHQVELERDGRRIELLASRRRRRRGVPALGEDRSDGVGRMRALYLESLGAAIIPRLEEDEVSLLEDAGAIVLENKTVALVDTPKGEEVTPDEMPWHLKSVSIEAAREKGLTGKGVTIGILDSGIDPSHPEFKGKTIQFQAFKVTGEVRPLKRPKDYSTHGTHVAAIAAGRTVGIAPDANLVVAAVLNRRDDGRVVGSLAQILAGLNWLARGGGELASGVDVVNVSLGGPLADLGYYQTISGYRLRGSTLVAAIGNDGTKGMGHHQVPGKFDCVIAVGAVDAASQVAGFSDWGECFSHPVTTSTFKPDIMAPGVAVISAVPGGKYEAKDGTSMACPVVAGAAALLIQSNPSLRGNPDELSRQLLGLTKPLPAQASGYDARRGGSGQLDLASI</sequence>
<dbReference type="PROSITE" id="PS00138">
    <property type="entry name" value="SUBTILASE_SER"/>
    <property type="match status" value="1"/>
</dbReference>
<evidence type="ECO:0000256" key="2">
    <source>
        <dbReference type="ARBA" id="ARBA00022670"/>
    </source>
</evidence>
<keyword evidence="3 6" id="KW-0378">Hydrolase</keyword>
<keyword evidence="10" id="KW-1185">Reference proteome</keyword>
<dbReference type="InterPro" id="IPR050131">
    <property type="entry name" value="Peptidase_S8_subtilisin-like"/>
</dbReference>
<evidence type="ECO:0000256" key="4">
    <source>
        <dbReference type="ARBA" id="ARBA00022825"/>
    </source>
</evidence>